<dbReference type="AlphaFoldDB" id="A0A7C5ENJ1"/>
<dbReference type="SUPFAM" id="SSF48452">
    <property type="entry name" value="TPR-like"/>
    <property type="match status" value="1"/>
</dbReference>
<feature type="repeat" description="TPR" evidence="3">
    <location>
        <begin position="97"/>
        <end position="130"/>
    </location>
</feature>
<dbReference type="PANTHER" id="PTHR44858">
    <property type="entry name" value="TETRATRICOPEPTIDE REPEAT PROTEIN 6"/>
    <property type="match status" value="1"/>
</dbReference>
<sequence>MSLRQLRIWAWLVGLLLLSPAFTWAQGKAPEIIKGTKKISPKPSQAKPAPAEKEGGPPQELAADPDYQQALKQYQAGKYDQAVKAFRQAQKKHPASAELHYQLGLAQAASGDLEQAKASFQEALRLKPDYAAARLGLGKLFGQEGVSLLKQGNSAGAEGPLREAITQNPQDDAAYANLGVALAQQERFREALEALKAAVDLNPNNPKAQFNLGVTYYLLGNKDGASQQYAIISLLDPEAGEELFRLIQRTSQVAAPFRY</sequence>
<feature type="repeat" description="TPR" evidence="3">
    <location>
        <begin position="63"/>
        <end position="96"/>
    </location>
</feature>
<comment type="caution">
    <text evidence="6">The sequence shown here is derived from an EMBL/GenBank/DDBJ whole genome shotgun (WGS) entry which is preliminary data.</text>
</comment>
<accession>A0A7C5ENJ1</accession>
<dbReference type="GO" id="GO:0046813">
    <property type="term" value="P:receptor-mediated virion attachment to host cell"/>
    <property type="evidence" value="ECO:0007669"/>
    <property type="project" value="TreeGrafter"/>
</dbReference>
<protein>
    <submittedName>
        <fullName evidence="6">Tetratricopeptide repeat protein</fullName>
    </submittedName>
</protein>
<name>A0A7C5ENJ1_9BACT</name>
<evidence type="ECO:0000256" key="3">
    <source>
        <dbReference type="PROSITE-ProRule" id="PRU00339"/>
    </source>
</evidence>
<keyword evidence="1" id="KW-0677">Repeat</keyword>
<dbReference type="InterPro" id="IPR011990">
    <property type="entry name" value="TPR-like_helical_dom_sf"/>
</dbReference>
<feature type="repeat" description="TPR" evidence="3">
    <location>
        <begin position="172"/>
        <end position="205"/>
    </location>
</feature>
<evidence type="ECO:0000256" key="2">
    <source>
        <dbReference type="ARBA" id="ARBA00022803"/>
    </source>
</evidence>
<proteinExistence type="predicted"/>
<dbReference type="SMART" id="SM00028">
    <property type="entry name" value="TPR"/>
    <property type="match status" value="5"/>
</dbReference>
<evidence type="ECO:0000256" key="1">
    <source>
        <dbReference type="ARBA" id="ARBA00022737"/>
    </source>
</evidence>
<gene>
    <name evidence="6" type="ORF">ENW48_06345</name>
</gene>
<feature type="signal peptide" evidence="5">
    <location>
        <begin position="1"/>
        <end position="25"/>
    </location>
</feature>
<dbReference type="InterPro" id="IPR019734">
    <property type="entry name" value="TPR_rpt"/>
</dbReference>
<dbReference type="EMBL" id="DTKJ01000043">
    <property type="protein sequence ID" value="HGZ11822.1"/>
    <property type="molecule type" value="Genomic_DNA"/>
</dbReference>
<keyword evidence="2 3" id="KW-0802">TPR repeat</keyword>
<dbReference type="Pfam" id="PF13432">
    <property type="entry name" value="TPR_16"/>
    <property type="match status" value="1"/>
</dbReference>
<dbReference type="PROSITE" id="PS50005">
    <property type="entry name" value="TPR"/>
    <property type="match status" value="3"/>
</dbReference>
<feature type="chain" id="PRO_5027744150" evidence="5">
    <location>
        <begin position="26"/>
        <end position="259"/>
    </location>
</feature>
<evidence type="ECO:0000256" key="5">
    <source>
        <dbReference type="SAM" id="SignalP"/>
    </source>
</evidence>
<dbReference type="InterPro" id="IPR050498">
    <property type="entry name" value="Ycf3"/>
</dbReference>
<dbReference type="PANTHER" id="PTHR44858:SF1">
    <property type="entry name" value="UDP-N-ACETYLGLUCOSAMINE--PEPTIDE N-ACETYLGLUCOSAMINYLTRANSFERASE SPINDLY-RELATED"/>
    <property type="match status" value="1"/>
</dbReference>
<organism evidence="6">
    <name type="scientific">Desulfobacca acetoxidans</name>
    <dbReference type="NCBI Taxonomy" id="60893"/>
    <lineage>
        <taxon>Bacteria</taxon>
        <taxon>Pseudomonadati</taxon>
        <taxon>Thermodesulfobacteriota</taxon>
        <taxon>Desulfobaccia</taxon>
        <taxon>Desulfobaccales</taxon>
        <taxon>Desulfobaccaceae</taxon>
        <taxon>Desulfobacca</taxon>
    </lineage>
</organism>
<dbReference type="Gene3D" id="1.25.40.10">
    <property type="entry name" value="Tetratricopeptide repeat domain"/>
    <property type="match status" value="2"/>
</dbReference>
<feature type="region of interest" description="Disordered" evidence="4">
    <location>
        <begin position="35"/>
        <end position="63"/>
    </location>
</feature>
<keyword evidence="5" id="KW-0732">Signal</keyword>
<dbReference type="Pfam" id="PF13414">
    <property type="entry name" value="TPR_11"/>
    <property type="match status" value="1"/>
</dbReference>
<dbReference type="PROSITE" id="PS50293">
    <property type="entry name" value="TPR_REGION"/>
    <property type="match status" value="2"/>
</dbReference>
<evidence type="ECO:0000313" key="6">
    <source>
        <dbReference type="EMBL" id="HGZ11822.1"/>
    </source>
</evidence>
<reference evidence="6" key="1">
    <citation type="journal article" date="2020" name="mSystems">
        <title>Genome- and Community-Level Interaction Insights into Carbon Utilization and Element Cycling Functions of Hydrothermarchaeota in Hydrothermal Sediment.</title>
        <authorList>
            <person name="Zhou Z."/>
            <person name="Liu Y."/>
            <person name="Xu W."/>
            <person name="Pan J."/>
            <person name="Luo Z.H."/>
            <person name="Li M."/>
        </authorList>
    </citation>
    <scope>NUCLEOTIDE SEQUENCE [LARGE SCALE GENOMIC DNA]</scope>
    <source>
        <strain evidence="6">SpSt-853</strain>
    </source>
</reference>
<evidence type="ECO:0000256" key="4">
    <source>
        <dbReference type="SAM" id="MobiDB-lite"/>
    </source>
</evidence>
<dbReference type="GO" id="GO:0009279">
    <property type="term" value="C:cell outer membrane"/>
    <property type="evidence" value="ECO:0007669"/>
    <property type="project" value="TreeGrafter"/>
</dbReference>